<proteinExistence type="predicted"/>
<evidence type="ECO:0000313" key="2">
    <source>
        <dbReference type="EMBL" id="AYL34129.1"/>
    </source>
</evidence>
<dbReference type="AlphaFoldDB" id="A0A494UTW0"/>
<keyword evidence="3" id="KW-1185">Reference proteome</keyword>
<organism evidence="2 3">
    <name type="scientific">Streptomyces fungicidicus</name>
    <dbReference type="NCBI Taxonomy" id="68203"/>
    <lineage>
        <taxon>Bacteria</taxon>
        <taxon>Bacillati</taxon>
        <taxon>Actinomycetota</taxon>
        <taxon>Actinomycetes</taxon>
        <taxon>Kitasatosporales</taxon>
        <taxon>Streptomycetaceae</taxon>
        <taxon>Streptomyces</taxon>
    </lineage>
</organism>
<sequence>MRRAGTTDRSTCTVLLLLVAVLFAQLCVQGHTGLQGNSGRAAFHGAAAGNPLSASTEGRAYAGDDVSVSTAAEVAADSDEVSKVRGGSCPERQAPEQSSSPHLAAPAAAEVPSLGGAEGPRTARWPAHSQDSSAKAPPPRVRVLRI</sequence>
<gene>
    <name evidence="2" type="ORF">CNQ36_01010</name>
</gene>
<protein>
    <submittedName>
        <fullName evidence="2">Uncharacterized protein</fullName>
    </submittedName>
</protein>
<reference evidence="2 3" key="1">
    <citation type="submission" date="2017-09" db="EMBL/GenBank/DDBJ databases">
        <authorList>
            <person name="Zhang H."/>
            <person name="Hu S."/>
            <person name="Xu J."/>
            <person name="He Z."/>
        </authorList>
    </citation>
    <scope>NUCLEOTIDE SEQUENCE [LARGE SCALE GENOMIC DNA]</scope>
    <source>
        <strain evidence="2 3">TXX3120</strain>
    </source>
</reference>
<dbReference type="EMBL" id="CP023407">
    <property type="protein sequence ID" value="AYL34129.1"/>
    <property type="molecule type" value="Genomic_DNA"/>
</dbReference>
<dbReference type="KEGG" id="sfug:CNQ36_01010"/>
<dbReference type="Proteomes" id="UP000282170">
    <property type="component" value="Chromosome"/>
</dbReference>
<evidence type="ECO:0000313" key="3">
    <source>
        <dbReference type="Proteomes" id="UP000282170"/>
    </source>
</evidence>
<evidence type="ECO:0000256" key="1">
    <source>
        <dbReference type="SAM" id="MobiDB-lite"/>
    </source>
</evidence>
<feature type="compositionally biased region" description="Low complexity" evidence="1">
    <location>
        <begin position="98"/>
        <end position="113"/>
    </location>
</feature>
<accession>A0A494UTW0</accession>
<name>A0A494UTW0_9ACTN</name>
<feature type="region of interest" description="Disordered" evidence="1">
    <location>
        <begin position="73"/>
        <end position="146"/>
    </location>
</feature>